<comment type="caution">
    <text evidence="2">The sequence shown here is derived from an EMBL/GenBank/DDBJ whole genome shotgun (WGS) entry which is preliminary data.</text>
</comment>
<organism evidence="2 3">
    <name type="scientific">Streptomyces silvensis</name>
    <dbReference type="NCBI Taxonomy" id="1765722"/>
    <lineage>
        <taxon>Bacteria</taxon>
        <taxon>Bacillati</taxon>
        <taxon>Actinomycetota</taxon>
        <taxon>Actinomycetes</taxon>
        <taxon>Kitasatosporales</taxon>
        <taxon>Streptomycetaceae</taxon>
        <taxon>Streptomyces</taxon>
    </lineage>
</organism>
<accession>A0A0W7X3C8</accession>
<proteinExistence type="predicted"/>
<evidence type="ECO:0000256" key="1">
    <source>
        <dbReference type="SAM" id="MobiDB-lite"/>
    </source>
</evidence>
<name>A0A0W7X3C8_9ACTN</name>
<keyword evidence="3" id="KW-1185">Reference proteome</keyword>
<evidence type="ECO:0000313" key="2">
    <source>
        <dbReference type="EMBL" id="KUF17372.1"/>
    </source>
</evidence>
<feature type="region of interest" description="Disordered" evidence="1">
    <location>
        <begin position="221"/>
        <end position="240"/>
    </location>
</feature>
<protein>
    <recommendedName>
        <fullName evidence="4">Type I-E CRISPR-associated protein Cse1/CasA</fullName>
    </recommendedName>
</protein>
<dbReference type="STRING" id="1765722.AT728_16355"/>
<dbReference type="EMBL" id="LOCL01000034">
    <property type="protein sequence ID" value="KUF17372.1"/>
    <property type="molecule type" value="Genomic_DNA"/>
</dbReference>
<feature type="region of interest" description="Disordered" evidence="1">
    <location>
        <begin position="482"/>
        <end position="521"/>
    </location>
</feature>
<dbReference type="RefSeq" id="WP_058848635.1">
    <property type="nucleotide sequence ID" value="NZ_LOCL01000034.1"/>
</dbReference>
<evidence type="ECO:0008006" key="4">
    <source>
        <dbReference type="Google" id="ProtNLM"/>
    </source>
</evidence>
<dbReference type="OrthoDB" id="3187690at2"/>
<reference evidence="2 3" key="1">
    <citation type="submission" date="2015-12" db="EMBL/GenBank/DDBJ databases">
        <title>Draft genome sequence of Streptomyces silvensis ATCC 53525, a producer of novel hormone antagonists.</title>
        <authorList>
            <person name="Johnston C.W."/>
            <person name="Li Y."/>
            <person name="Magarvey N.A."/>
        </authorList>
    </citation>
    <scope>NUCLEOTIDE SEQUENCE [LARGE SCALE GENOMIC DNA]</scope>
    <source>
        <strain evidence="2 3">ATCC 53525</strain>
    </source>
</reference>
<sequence>MPVASFPLTTSPWIPVLDQGAHGQREVGLLEALAGAHRLSLAHTSSAQGLVLLRLLAAVFDAACGPRTETEWDKAWTAQTLDVPAITAYLERWEERLDLFHPEQPALQSGALTAFPRGPEVLHPGSVSGASGRWFHPELRCEEPLAPYPAPEAARLLLRLLAFDVAGIKRAAPGDPAARRGKLYGAQIGPLAAVTHLHLTTPGGHLKDMILLSLPPQPRAAGDAPVWERDTPPAPVRTRPATGRLDLLTWPNRRIRLHATGQGEVDAVALHDGDRLQDGWETVHRLDPMTAWTTTAKRKQAPLDFLNAAHWPVPWQAARLLDASADLPRTSGAVDHAIAAAERGTLPAALPLHAALSRTRHSNAHKSVISDIPVETLPLGTAGQLADPGARQDLAAMARRADRLDDRLRKVTAALTGLPGDLVASRMYLSDLDRAWENAVRTHAANPEQARTAWRGELRRAADLKIDAFPVRTPLEREKVRAVVHQPTPRRAAAPAPARPKPRDEAAAGRQKRGGGPKAPAYEAFGGRYTLSQIARLPQCVVTYTTLRTRVVEQGWNVEEAATTAGTRGPGRAQQH</sequence>
<gene>
    <name evidence="2" type="ORF">AT728_16355</name>
</gene>
<dbReference type="InterPro" id="IPR013381">
    <property type="entry name" value="CRISPR-assoc_prot_Cse1"/>
</dbReference>
<feature type="compositionally biased region" description="Low complexity" evidence="1">
    <location>
        <begin position="487"/>
        <end position="496"/>
    </location>
</feature>
<dbReference type="Pfam" id="PF09481">
    <property type="entry name" value="CRISPR_Cse1"/>
    <property type="match status" value="1"/>
</dbReference>
<evidence type="ECO:0000313" key="3">
    <source>
        <dbReference type="Proteomes" id="UP000054804"/>
    </source>
</evidence>
<dbReference type="AlphaFoldDB" id="A0A0W7X3C8"/>
<dbReference type="NCBIfam" id="TIGR02547">
    <property type="entry name" value="casA_cse1"/>
    <property type="match status" value="1"/>
</dbReference>
<dbReference type="Proteomes" id="UP000054804">
    <property type="component" value="Unassembled WGS sequence"/>
</dbReference>